<feature type="transmembrane region" description="Helical" evidence="1">
    <location>
        <begin position="20"/>
        <end position="36"/>
    </location>
</feature>
<dbReference type="OrthoDB" id="345790at2"/>
<accession>A0A4R9FR43</accession>
<dbReference type="AlphaFoldDB" id="A0A4R9FR43"/>
<keyword evidence="1" id="KW-0472">Membrane</keyword>
<evidence type="ECO:0000259" key="2">
    <source>
        <dbReference type="Pfam" id="PF14238"/>
    </source>
</evidence>
<reference evidence="3" key="1">
    <citation type="journal article" date="2019" name="PLoS Negl. Trop. Dis.">
        <title>Revisiting the worldwide diversity of Leptospira species in the environment.</title>
        <authorList>
            <person name="Vincent A.T."/>
            <person name="Schiettekatte O."/>
            <person name="Bourhy P."/>
            <person name="Veyrier F.J."/>
            <person name="Picardeau M."/>
        </authorList>
    </citation>
    <scope>NUCLEOTIDE SEQUENCE [LARGE SCALE GENOMIC DNA]</scope>
    <source>
        <strain evidence="3">SSS9</strain>
    </source>
</reference>
<gene>
    <name evidence="3" type="ORF">EHO59_11865</name>
</gene>
<dbReference type="RefSeq" id="WP_135588256.1">
    <property type="nucleotide sequence ID" value="NZ_RQEP01000018.1"/>
</dbReference>
<protein>
    <submittedName>
        <fullName evidence="3">DUF4340 domain-containing protein</fullName>
    </submittedName>
</protein>
<dbReference type="Pfam" id="PF14238">
    <property type="entry name" value="DUF4340"/>
    <property type="match status" value="1"/>
</dbReference>
<evidence type="ECO:0000313" key="3">
    <source>
        <dbReference type="EMBL" id="TGK00640.1"/>
    </source>
</evidence>
<dbReference type="InterPro" id="IPR025641">
    <property type="entry name" value="DUF4340"/>
</dbReference>
<keyword evidence="1" id="KW-1133">Transmembrane helix</keyword>
<organism evidence="3 4">
    <name type="scientific">Leptospira semungkisensis</name>
    <dbReference type="NCBI Taxonomy" id="2484985"/>
    <lineage>
        <taxon>Bacteria</taxon>
        <taxon>Pseudomonadati</taxon>
        <taxon>Spirochaetota</taxon>
        <taxon>Spirochaetia</taxon>
        <taxon>Leptospirales</taxon>
        <taxon>Leptospiraceae</taxon>
        <taxon>Leptospira</taxon>
    </lineage>
</organism>
<keyword evidence="4" id="KW-1185">Reference proteome</keyword>
<proteinExistence type="predicted"/>
<evidence type="ECO:0000313" key="4">
    <source>
        <dbReference type="Proteomes" id="UP000297453"/>
    </source>
</evidence>
<comment type="caution">
    <text evidence="3">The sequence shown here is derived from an EMBL/GenBank/DDBJ whole genome shotgun (WGS) entry which is preliminary data.</text>
</comment>
<keyword evidence="1" id="KW-0812">Transmembrane</keyword>
<name>A0A4R9FR43_9LEPT</name>
<dbReference type="EMBL" id="RQEP01000018">
    <property type="protein sequence ID" value="TGK00640.1"/>
    <property type="molecule type" value="Genomic_DNA"/>
</dbReference>
<sequence length="340" mass="38397">MKWRELLGSNLQRIRNYPGISLFLLNLFLGILLLLVRDPFGKFQNTYANADPFFDLDPEKIQTIISGRKGQESILNRDLDGWTVHFAQDQNAPGDRARIEELIRTCLSMRKFTLLSDSNSQPSPLEEFGLDGDEPILEFKDVSGNSLGKILLGARAPKSSGTYVMDEKNRIWLVKENLKLATGAGKQDFFISRNLIPDFPAREFVLEVNVSSASRAQMFSLVADGENWVLKVSGQEIQADPEEAEAFIQSIKKLNADEVILDKAEEIQSLPPKQDFKIEIKTSTDHYIISPIGVTKLGSFVFRKKDLGYKLILDPWNLDPILQKDLSEFATRTLPTNKSF</sequence>
<dbReference type="Proteomes" id="UP000297453">
    <property type="component" value="Unassembled WGS sequence"/>
</dbReference>
<evidence type="ECO:0000256" key="1">
    <source>
        <dbReference type="SAM" id="Phobius"/>
    </source>
</evidence>
<feature type="domain" description="DUF4340" evidence="2">
    <location>
        <begin position="86"/>
        <end position="265"/>
    </location>
</feature>